<dbReference type="Pfam" id="PF01657">
    <property type="entry name" value="Stress-antifung"/>
    <property type="match status" value="1"/>
</dbReference>
<dbReference type="EMBL" id="KZ502211">
    <property type="protein sequence ID" value="PKU82161.1"/>
    <property type="molecule type" value="Genomic_DNA"/>
</dbReference>
<dbReference type="PROSITE" id="PS51473">
    <property type="entry name" value="GNK2"/>
    <property type="match status" value="1"/>
</dbReference>
<reference evidence="5 6" key="2">
    <citation type="journal article" date="2017" name="Nature">
        <title>The Apostasia genome and the evolution of orchids.</title>
        <authorList>
            <person name="Zhang G.Q."/>
            <person name="Liu K.W."/>
            <person name="Li Z."/>
            <person name="Lohaus R."/>
            <person name="Hsiao Y.Y."/>
            <person name="Niu S.C."/>
            <person name="Wang J.Y."/>
            <person name="Lin Y.C."/>
            <person name="Xu Q."/>
            <person name="Chen L.J."/>
            <person name="Yoshida K."/>
            <person name="Fujiwara S."/>
            <person name="Wang Z.W."/>
            <person name="Zhang Y.Q."/>
            <person name="Mitsuda N."/>
            <person name="Wang M."/>
            <person name="Liu G.H."/>
            <person name="Pecoraro L."/>
            <person name="Huang H.X."/>
            <person name="Xiao X.J."/>
            <person name="Lin M."/>
            <person name="Wu X.Y."/>
            <person name="Wu W.L."/>
            <person name="Chen Y.Y."/>
            <person name="Chang S.B."/>
            <person name="Sakamoto S."/>
            <person name="Ohme-Takagi M."/>
            <person name="Yagi M."/>
            <person name="Zeng S.J."/>
            <person name="Shen C.Y."/>
            <person name="Yeh C.M."/>
            <person name="Luo Y.B."/>
            <person name="Tsai W.C."/>
            <person name="Van de Peer Y."/>
            <person name="Liu Z.J."/>
        </authorList>
    </citation>
    <scope>NUCLEOTIDE SEQUENCE [LARGE SCALE GENOMIC DNA]</scope>
    <source>
        <tissue evidence="5">The whole plant</tissue>
    </source>
</reference>
<keyword evidence="2" id="KW-0677">Repeat</keyword>
<proteinExistence type="predicted"/>
<sequence>MGIPHHLLLLLLLLPFAYSDQYICGDPTENMQIISNAKAVIKALVNLTPTPGSQRYSYGHGTEAVRGLRWCYPNIGAFGCALCVSKLGNDVLKSCNNNIFAISWSGESCYIDFHSG</sequence>
<keyword evidence="1 3" id="KW-0732">Signal</keyword>
<accession>A0A2I0X2N8</accession>
<dbReference type="Gene3D" id="3.30.430.20">
    <property type="entry name" value="Gnk2 domain, C-X8-C-X2-C motif"/>
    <property type="match status" value="1"/>
</dbReference>
<evidence type="ECO:0000259" key="4">
    <source>
        <dbReference type="PROSITE" id="PS51473"/>
    </source>
</evidence>
<dbReference type="Proteomes" id="UP000233837">
    <property type="component" value="Unassembled WGS sequence"/>
</dbReference>
<dbReference type="InterPro" id="IPR038408">
    <property type="entry name" value="GNK2_sf"/>
</dbReference>
<evidence type="ECO:0000256" key="3">
    <source>
        <dbReference type="SAM" id="SignalP"/>
    </source>
</evidence>
<dbReference type="AlphaFoldDB" id="A0A2I0X2N8"/>
<feature type="chain" id="PRO_5014198890" description="Gnk2-homologous domain-containing protein" evidence="3">
    <location>
        <begin position="20"/>
        <end position="116"/>
    </location>
</feature>
<evidence type="ECO:0000313" key="5">
    <source>
        <dbReference type="EMBL" id="PKU82161.1"/>
    </source>
</evidence>
<evidence type="ECO:0000313" key="6">
    <source>
        <dbReference type="Proteomes" id="UP000233837"/>
    </source>
</evidence>
<evidence type="ECO:0000256" key="2">
    <source>
        <dbReference type="ARBA" id="ARBA00022737"/>
    </source>
</evidence>
<dbReference type="InterPro" id="IPR002902">
    <property type="entry name" value="GNK2"/>
</dbReference>
<keyword evidence="6" id="KW-1185">Reference proteome</keyword>
<organism evidence="5 6">
    <name type="scientific">Dendrobium catenatum</name>
    <dbReference type="NCBI Taxonomy" id="906689"/>
    <lineage>
        <taxon>Eukaryota</taxon>
        <taxon>Viridiplantae</taxon>
        <taxon>Streptophyta</taxon>
        <taxon>Embryophyta</taxon>
        <taxon>Tracheophyta</taxon>
        <taxon>Spermatophyta</taxon>
        <taxon>Magnoliopsida</taxon>
        <taxon>Liliopsida</taxon>
        <taxon>Asparagales</taxon>
        <taxon>Orchidaceae</taxon>
        <taxon>Epidendroideae</taxon>
        <taxon>Malaxideae</taxon>
        <taxon>Dendrobiinae</taxon>
        <taxon>Dendrobium</taxon>
    </lineage>
</organism>
<protein>
    <recommendedName>
        <fullName evidence="4">Gnk2-homologous domain-containing protein</fullName>
    </recommendedName>
</protein>
<name>A0A2I0X2N8_9ASPA</name>
<gene>
    <name evidence="5" type="ORF">MA16_Dca004179</name>
</gene>
<evidence type="ECO:0000256" key="1">
    <source>
        <dbReference type="ARBA" id="ARBA00022729"/>
    </source>
</evidence>
<reference evidence="5 6" key="1">
    <citation type="journal article" date="2016" name="Sci. Rep.">
        <title>The Dendrobium catenatum Lindl. genome sequence provides insights into polysaccharide synthase, floral development and adaptive evolution.</title>
        <authorList>
            <person name="Zhang G.Q."/>
            <person name="Xu Q."/>
            <person name="Bian C."/>
            <person name="Tsai W.C."/>
            <person name="Yeh C.M."/>
            <person name="Liu K.W."/>
            <person name="Yoshida K."/>
            <person name="Zhang L.S."/>
            <person name="Chang S.B."/>
            <person name="Chen F."/>
            <person name="Shi Y."/>
            <person name="Su Y.Y."/>
            <person name="Zhang Y.Q."/>
            <person name="Chen L.J."/>
            <person name="Yin Y."/>
            <person name="Lin M."/>
            <person name="Huang H."/>
            <person name="Deng H."/>
            <person name="Wang Z.W."/>
            <person name="Zhu S.L."/>
            <person name="Zhao X."/>
            <person name="Deng C."/>
            <person name="Niu S.C."/>
            <person name="Huang J."/>
            <person name="Wang M."/>
            <person name="Liu G.H."/>
            <person name="Yang H.J."/>
            <person name="Xiao X.J."/>
            <person name="Hsiao Y.Y."/>
            <person name="Wu W.L."/>
            <person name="Chen Y.Y."/>
            <person name="Mitsuda N."/>
            <person name="Ohme-Takagi M."/>
            <person name="Luo Y.B."/>
            <person name="Van de Peer Y."/>
            <person name="Liu Z.J."/>
        </authorList>
    </citation>
    <scope>NUCLEOTIDE SEQUENCE [LARGE SCALE GENOMIC DNA]</scope>
    <source>
        <tissue evidence="5">The whole plant</tissue>
    </source>
</reference>
<feature type="domain" description="Gnk2-homologous" evidence="4">
    <location>
        <begin position="15"/>
        <end position="116"/>
    </location>
</feature>
<feature type="signal peptide" evidence="3">
    <location>
        <begin position="1"/>
        <end position="19"/>
    </location>
</feature>